<dbReference type="Proteomes" id="UP001432075">
    <property type="component" value="Chromosome"/>
</dbReference>
<organism evidence="2 3">
    <name type="scientific">Streptomyces goshikiensis</name>
    <dbReference type="NCBI Taxonomy" id="1942"/>
    <lineage>
        <taxon>Bacteria</taxon>
        <taxon>Bacillati</taxon>
        <taxon>Actinomycetota</taxon>
        <taxon>Actinomycetes</taxon>
        <taxon>Kitasatosporales</taxon>
        <taxon>Streptomycetaceae</taxon>
        <taxon>Streptomyces</taxon>
    </lineage>
</organism>
<sequence length="107" mass="11880">MNTWRVPPQAPKTPEELDPYRFPGLRGFERNKDRCFQNSPPNANPSQEQQEPVSRISATDHRRLDLHAALTAAGIPPRAGDLRAIEAVSALDDAVNAAIQRWITGAR</sequence>
<name>A0ABZ1RDA6_9ACTN</name>
<dbReference type="GeneID" id="91413541"/>
<evidence type="ECO:0000256" key="1">
    <source>
        <dbReference type="SAM" id="MobiDB-lite"/>
    </source>
</evidence>
<feature type="region of interest" description="Disordered" evidence="1">
    <location>
        <begin position="1"/>
        <end position="56"/>
    </location>
</feature>
<proteinExistence type="predicted"/>
<dbReference type="RefSeq" id="WP_124290684.1">
    <property type="nucleotide sequence ID" value="NZ_CP108057.1"/>
</dbReference>
<protein>
    <submittedName>
        <fullName evidence="2">Uncharacterized protein</fullName>
    </submittedName>
</protein>
<reference evidence="2" key="1">
    <citation type="submission" date="2022-10" db="EMBL/GenBank/DDBJ databases">
        <title>The complete genomes of actinobacterial strains from the NBC collection.</title>
        <authorList>
            <person name="Joergensen T.S."/>
            <person name="Alvarez Arevalo M."/>
            <person name="Sterndorff E.B."/>
            <person name="Faurdal D."/>
            <person name="Vuksanovic O."/>
            <person name="Mourched A.-S."/>
            <person name="Charusanti P."/>
            <person name="Shaw S."/>
            <person name="Blin K."/>
            <person name="Weber T."/>
        </authorList>
    </citation>
    <scope>NUCLEOTIDE SEQUENCE</scope>
    <source>
        <strain evidence="2">NBC_00283</strain>
    </source>
</reference>
<evidence type="ECO:0000313" key="3">
    <source>
        <dbReference type="Proteomes" id="UP001432075"/>
    </source>
</evidence>
<feature type="compositionally biased region" description="Polar residues" evidence="1">
    <location>
        <begin position="36"/>
        <end position="52"/>
    </location>
</feature>
<evidence type="ECO:0000313" key="2">
    <source>
        <dbReference type="EMBL" id="WUO44711.1"/>
    </source>
</evidence>
<keyword evidence="3" id="KW-1185">Reference proteome</keyword>
<dbReference type="EMBL" id="CP108057">
    <property type="protein sequence ID" value="WUO44711.1"/>
    <property type="molecule type" value="Genomic_DNA"/>
</dbReference>
<accession>A0ABZ1RDA6</accession>
<gene>
    <name evidence="2" type="ORF">OHU17_02220</name>
</gene>